<organism evidence="1 2">
    <name type="scientific">Flintibacter faecis</name>
    <dbReference type="NCBI Taxonomy" id="2763047"/>
    <lineage>
        <taxon>Bacteria</taxon>
        <taxon>Bacillati</taxon>
        <taxon>Bacillota</taxon>
        <taxon>Clostridia</taxon>
        <taxon>Eubacteriales</taxon>
        <taxon>Flintibacter</taxon>
    </lineage>
</organism>
<dbReference type="AlphaFoldDB" id="A0A8J6J3L2"/>
<evidence type="ECO:0000313" key="2">
    <source>
        <dbReference type="Proteomes" id="UP000602260"/>
    </source>
</evidence>
<evidence type="ECO:0000313" key="1">
    <source>
        <dbReference type="EMBL" id="MBC5716322.1"/>
    </source>
</evidence>
<gene>
    <name evidence="1" type="ORF">H8S55_03120</name>
</gene>
<keyword evidence="2" id="KW-1185">Reference proteome</keyword>
<protein>
    <submittedName>
        <fullName evidence="1">Uncharacterized protein</fullName>
    </submittedName>
</protein>
<dbReference type="Proteomes" id="UP000602260">
    <property type="component" value="Unassembled WGS sequence"/>
</dbReference>
<proteinExistence type="predicted"/>
<dbReference type="RefSeq" id="WP_186877802.1">
    <property type="nucleotide sequence ID" value="NZ_JACOPN010000002.1"/>
</dbReference>
<accession>A0A8J6J3L2</accession>
<dbReference type="EMBL" id="JACOPN010000002">
    <property type="protein sequence ID" value="MBC5716322.1"/>
    <property type="molecule type" value="Genomic_DNA"/>
</dbReference>
<sequence length="70" mass="7826">MSKTMQTAFFIAEHWSVFNAVLTQLVGIPPKKISSIAFIRQNLYNEFAKERMLFSVAELIKGGAAYGRTG</sequence>
<comment type="caution">
    <text evidence="1">The sequence shown here is derived from an EMBL/GenBank/DDBJ whole genome shotgun (WGS) entry which is preliminary data.</text>
</comment>
<name>A0A8J6J3L2_9FIRM</name>
<reference evidence="1" key="1">
    <citation type="submission" date="2020-08" db="EMBL/GenBank/DDBJ databases">
        <title>Genome public.</title>
        <authorList>
            <person name="Liu C."/>
            <person name="Sun Q."/>
        </authorList>
    </citation>
    <scope>NUCLEOTIDE SEQUENCE</scope>
    <source>
        <strain evidence="1">BX5</strain>
    </source>
</reference>